<dbReference type="EMBL" id="JANPWB010000001">
    <property type="protein sequence ID" value="KAJ1217109.1"/>
    <property type="molecule type" value="Genomic_DNA"/>
</dbReference>
<dbReference type="Proteomes" id="UP001066276">
    <property type="component" value="Chromosome 1_1"/>
</dbReference>
<reference evidence="2" key="1">
    <citation type="journal article" date="2022" name="bioRxiv">
        <title>Sequencing and chromosome-scale assembly of the giantPleurodeles waltlgenome.</title>
        <authorList>
            <person name="Brown T."/>
            <person name="Elewa A."/>
            <person name="Iarovenko S."/>
            <person name="Subramanian E."/>
            <person name="Araus A.J."/>
            <person name="Petzold A."/>
            <person name="Susuki M."/>
            <person name="Suzuki K.-i.T."/>
            <person name="Hayashi T."/>
            <person name="Toyoda A."/>
            <person name="Oliveira C."/>
            <person name="Osipova E."/>
            <person name="Leigh N.D."/>
            <person name="Simon A."/>
            <person name="Yun M.H."/>
        </authorList>
    </citation>
    <scope>NUCLEOTIDE SEQUENCE</scope>
    <source>
        <strain evidence="2">20211129_DDA</strain>
        <tissue evidence="2">Liver</tissue>
    </source>
</reference>
<gene>
    <name evidence="2" type="ORF">NDU88_004704</name>
</gene>
<keyword evidence="3" id="KW-1185">Reference proteome</keyword>
<evidence type="ECO:0000256" key="1">
    <source>
        <dbReference type="SAM" id="MobiDB-lite"/>
    </source>
</evidence>
<evidence type="ECO:0000313" key="3">
    <source>
        <dbReference type="Proteomes" id="UP001066276"/>
    </source>
</evidence>
<feature type="compositionally biased region" description="Basic and acidic residues" evidence="1">
    <location>
        <begin position="17"/>
        <end position="67"/>
    </location>
</feature>
<organism evidence="2 3">
    <name type="scientific">Pleurodeles waltl</name>
    <name type="common">Iberian ribbed newt</name>
    <dbReference type="NCBI Taxonomy" id="8319"/>
    <lineage>
        <taxon>Eukaryota</taxon>
        <taxon>Metazoa</taxon>
        <taxon>Chordata</taxon>
        <taxon>Craniata</taxon>
        <taxon>Vertebrata</taxon>
        <taxon>Euteleostomi</taxon>
        <taxon>Amphibia</taxon>
        <taxon>Batrachia</taxon>
        <taxon>Caudata</taxon>
        <taxon>Salamandroidea</taxon>
        <taxon>Salamandridae</taxon>
        <taxon>Pleurodelinae</taxon>
        <taxon>Pleurodeles</taxon>
    </lineage>
</organism>
<sequence>MEKCPRGTSESVALLRHNVERKQEEDVRSVGKEGGRKEDAHTQRGRDDCTEETGRSRMERKDGEKPMESCAPPESKKDGSGRVQLWNPTTCHVPGGPQALFG</sequence>
<name>A0AAV7WV63_PLEWA</name>
<dbReference type="AlphaFoldDB" id="A0AAV7WV63"/>
<evidence type="ECO:0000313" key="2">
    <source>
        <dbReference type="EMBL" id="KAJ1217109.1"/>
    </source>
</evidence>
<feature type="region of interest" description="Disordered" evidence="1">
    <location>
        <begin position="1"/>
        <end position="102"/>
    </location>
</feature>
<accession>A0AAV7WV63</accession>
<protein>
    <submittedName>
        <fullName evidence="2">Uncharacterized protein</fullName>
    </submittedName>
</protein>
<proteinExistence type="predicted"/>
<comment type="caution">
    <text evidence="2">The sequence shown here is derived from an EMBL/GenBank/DDBJ whole genome shotgun (WGS) entry which is preliminary data.</text>
</comment>